<name>A0A1M7TJZ9_9BACT</name>
<dbReference type="RefSeq" id="WP_072697807.1">
    <property type="nucleotide sequence ID" value="NZ_FRDI01000014.1"/>
</dbReference>
<dbReference type="GO" id="GO:1990481">
    <property type="term" value="P:mRNA pseudouridine synthesis"/>
    <property type="evidence" value="ECO:0007669"/>
    <property type="project" value="TreeGrafter"/>
</dbReference>
<comment type="function">
    <text evidence="5">Responsible for synthesis of pseudouridine from uracil-55 in the psi GC loop of transfer RNAs.</text>
</comment>
<dbReference type="EC" id="5.4.99.25" evidence="5"/>
<evidence type="ECO:0000256" key="4">
    <source>
        <dbReference type="ARBA" id="ARBA00023235"/>
    </source>
</evidence>
<dbReference type="InterPro" id="IPR002501">
    <property type="entry name" value="PsdUridine_synth_N"/>
</dbReference>
<dbReference type="InterPro" id="IPR020103">
    <property type="entry name" value="PsdUridine_synth_cat_dom_sf"/>
</dbReference>
<dbReference type="GO" id="GO:0160148">
    <property type="term" value="F:tRNA pseudouridine(55) synthase activity"/>
    <property type="evidence" value="ECO:0007669"/>
    <property type="project" value="UniProtKB-EC"/>
</dbReference>
<protein>
    <recommendedName>
        <fullName evidence="5">tRNA pseudouridine synthase B</fullName>
        <ecNumber evidence="5">5.4.99.25</ecNumber>
    </recommendedName>
    <alternativeName>
        <fullName evidence="5">tRNA pseudouridine(55) synthase</fullName>
        <shortName evidence="5">Psi55 synthase</shortName>
    </alternativeName>
    <alternativeName>
        <fullName evidence="5">tRNA pseudouridylate synthase</fullName>
    </alternativeName>
    <alternativeName>
        <fullName evidence="5">tRNA-uridine isomerase</fullName>
    </alternativeName>
</protein>
<dbReference type="Proteomes" id="UP000186469">
    <property type="component" value="Unassembled WGS sequence"/>
</dbReference>
<evidence type="ECO:0000256" key="1">
    <source>
        <dbReference type="ARBA" id="ARBA00000385"/>
    </source>
</evidence>
<dbReference type="NCBIfam" id="TIGR00431">
    <property type="entry name" value="TruB"/>
    <property type="match status" value="1"/>
</dbReference>
<feature type="active site" description="Nucleophile" evidence="5">
    <location>
        <position position="51"/>
    </location>
</feature>
<feature type="domain" description="Pseudouridine synthase II N-terminal" evidence="6">
    <location>
        <begin position="38"/>
        <end position="185"/>
    </location>
</feature>
<evidence type="ECO:0000256" key="5">
    <source>
        <dbReference type="HAMAP-Rule" id="MF_01080"/>
    </source>
</evidence>
<evidence type="ECO:0000256" key="2">
    <source>
        <dbReference type="ARBA" id="ARBA00005642"/>
    </source>
</evidence>
<gene>
    <name evidence="5" type="primary">truB</name>
    <name evidence="7" type="ORF">SAMN02745728_02132</name>
</gene>
<dbReference type="CDD" id="cd02573">
    <property type="entry name" value="PseudoU_synth_EcTruB"/>
    <property type="match status" value="1"/>
</dbReference>
<reference evidence="7 8" key="1">
    <citation type="submission" date="2016-12" db="EMBL/GenBank/DDBJ databases">
        <authorList>
            <person name="Song W.-J."/>
            <person name="Kurnit D.M."/>
        </authorList>
    </citation>
    <scope>NUCLEOTIDE SEQUENCE [LARGE SCALE GENOMIC DNA]</scope>
    <source>
        <strain evidence="7 8">DSM 11393</strain>
    </source>
</reference>
<proteinExistence type="inferred from homology"/>
<dbReference type="HAMAP" id="MF_01080">
    <property type="entry name" value="TruB_bact"/>
    <property type="match status" value="1"/>
</dbReference>
<organism evidence="7 8">
    <name type="scientific">Desulfovibrio litoralis DSM 11393</name>
    <dbReference type="NCBI Taxonomy" id="1121455"/>
    <lineage>
        <taxon>Bacteria</taxon>
        <taxon>Pseudomonadati</taxon>
        <taxon>Thermodesulfobacteriota</taxon>
        <taxon>Desulfovibrionia</taxon>
        <taxon>Desulfovibrionales</taxon>
        <taxon>Desulfovibrionaceae</taxon>
        <taxon>Desulfovibrio</taxon>
    </lineage>
</organism>
<dbReference type="STRING" id="1121455.SAMN02745728_02132"/>
<dbReference type="AlphaFoldDB" id="A0A1M7TJZ9"/>
<dbReference type="InterPro" id="IPR014780">
    <property type="entry name" value="tRNA_psdUridine_synth_TruB"/>
</dbReference>
<keyword evidence="8" id="KW-1185">Reference proteome</keyword>
<keyword evidence="3 5" id="KW-0819">tRNA processing</keyword>
<dbReference type="GO" id="GO:0031119">
    <property type="term" value="P:tRNA pseudouridine synthesis"/>
    <property type="evidence" value="ECO:0007669"/>
    <property type="project" value="UniProtKB-UniRule"/>
</dbReference>
<comment type="catalytic activity">
    <reaction evidence="1 5">
        <text>uridine(55) in tRNA = pseudouridine(55) in tRNA</text>
        <dbReference type="Rhea" id="RHEA:42532"/>
        <dbReference type="Rhea" id="RHEA-COMP:10101"/>
        <dbReference type="Rhea" id="RHEA-COMP:10102"/>
        <dbReference type="ChEBI" id="CHEBI:65314"/>
        <dbReference type="ChEBI" id="CHEBI:65315"/>
        <dbReference type="EC" id="5.4.99.25"/>
    </reaction>
</comment>
<evidence type="ECO:0000313" key="7">
    <source>
        <dbReference type="EMBL" id="SHN71050.1"/>
    </source>
</evidence>
<evidence type="ECO:0000313" key="8">
    <source>
        <dbReference type="Proteomes" id="UP000186469"/>
    </source>
</evidence>
<evidence type="ECO:0000256" key="3">
    <source>
        <dbReference type="ARBA" id="ARBA00022694"/>
    </source>
</evidence>
<dbReference type="PANTHER" id="PTHR13767">
    <property type="entry name" value="TRNA-PSEUDOURIDINE SYNTHASE"/>
    <property type="match status" value="1"/>
</dbReference>
<dbReference type="SUPFAM" id="SSF55120">
    <property type="entry name" value="Pseudouridine synthase"/>
    <property type="match status" value="1"/>
</dbReference>
<dbReference type="OrthoDB" id="9802309at2"/>
<keyword evidence="4 5" id="KW-0413">Isomerase</keyword>
<comment type="similarity">
    <text evidence="2 5">Belongs to the pseudouridine synthase TruB family. Type 1 subfamily.</text>
</comment>
<dbReference type="GO" id="GO:0003723">
    <property type="term" value="F:RNA binding"/>
    <property type="evidence" value="ECO:0007669"/>
    <property type="project" value="InterPro"/>
</dbReference>
<dbReference type="EMBL" id="FRDI01000014">
    <property type="protein sequence ID" value="SHN71050.1"/>
    <property type="molecule type" value="Genomic_DNA"/>
</dbReference>
<dbReference type="Gene3D" id="3.30.2350.10">
    <property type="entry name" value="Pseudouridine synthase"/>
    <property type="match status" value="1"/>
</dbReference>
<evidence type="ECO:0000259" key="6">
    <source>
        <dbReference type="Pfam" id="PF01509"/>
    </source>
</evidence>
<sequence>MNKNDLGVLEIPPQQDGVLVLNKPSGPSSAACISRIKRLGQKKIGHAGTLDPLAQGVLLVLLGQATKLSAHLMADGEKVYSGIIRLGVSTDTWDILGKTLAQSSYNHVKETDIADVVQSWIGKSTQEVPAFSAAKHEGKPLYKLAREGKETPVKIKNIEISQAELLWVKFPQVGFRVTCSSGTYIRSLAHSLGTRLGTHATLEALTREYSHPFSLKEAYEVSNFTDNPSLLPECVLPVHKALPKWLKLIVSKTDEEKIRHGHSISYQAVEKQIENATNGFELVDFAEKPFQEGIKALLMNENEQTLALAVSTTEHGKEVFSVLRGLCPNS</sequence>
<dbReference type="PANTHER" id="PTHR13767:SF2">
    <property type="entry name" value="PSEUDOURIDYLATE SYNTHASE TRUB1"/>
    <property type="match status" value="1"/>
</dbReference>
<dbReference type="Pfam" id="PF01509">
    <property type="entry name" value="TruB_N"/>
    <property type="match status" value="1"/>
</dbReference>
<accession>A0A1M7TJZ9</accession>